<feature type="transmembrane region" description="Helical" evidence="1">
    <location>
        <begin position="138"/>
        <end position="157"/>
    </location>
</feature>
<organism evidence="2 3">
    <name type="scientific">Durusdinium trenchii</name>
    <dbReference type="NCBI Taxonomy" id="1381693"/>
    <lineage>
        <taxon>Eukaryota</taxon>
        <taxon>Sar</taxon>
        <taxon>Alveolata</taxon>
        <taxon>Dinophyceae</taxon>
        <taxon>Suessiales</taxon>
        <taxon>Symbiodiniaceae</taxon>
        <taxon>Durusdinium</taxon>
    </lineage>
</organism>
<feature type="transmembrane region" description="Helical" evidence="1">
    <location>
        <begin position="178"/>
        <end position="196"/>
    </location>
</feature>
<sequence length="339" mass="37634">MATNHPAQKSSYQKLKSSRQWLALLMIGESTNLVSSLLYTVDAFQRATIVADYTQCGDAVLVPIMTSECPTAESIQNMLPVCDEFLSIGSLCEADAEAQASDSTCMVLDNIDNCDRYDVYRKAQPRCTEVGCAMLAEILWSTSLLSLWATVGVTIGFHTFRMAKIMEQRRNSCRRWSAAIYFAVLFAFLLAVGFLVEGPVAVLVMTVVCPVLPLHLWIMAIRILRGKYGKADEVQNIRRSAALEIPFFNVLVALKLKEPENVQTTKVEQLLDFRKPLSFLLRFVEDMPEIAVAVLDLLYFEFSWVSVFSIAMSVAMVLVALLTRAAAFANDAAARAADI</sequence>
<gene>
    <name evidence="2" type="ORF">CCMP2556_LOCUS43862</name>
</gene>
<keyword evidence="3" id="KW-1185">Reference proteome</keyword>
<accession>A0ABP0QTZ6</accession>
<evidence type="ECO:0008006" key="4">
    <source>
        <dbReference type="Google" id="ProtNLM"/>
    </source>
</evidence>
<evidence type="ECO:0000313" key="3">
    <source>
        <dbReference type="Proteomes" id="UP001642484"/>
    </source>
</evidence>
<comment type="caution">
    <text evidence="2">The sequence shown here is derived from an EMBL/GenBank/DDBJ whole genome shotgun (WGS) entry which is preliminary data.</text>
</comment>
<proteinExistence type="predicted"/>
<protein>
    <recommendedName>
        <fullName evidence="4">Transmembrane protein</fullName>
    </recommendedName>
</protein>
<feature type="transmembrane region" description="Helical" evidence="1">
    <location>
        <begin position="302"/>
        <end position="322"/>
    </location>
</feature>
<keyword evidence="1" id="KW-1133">Transmembrane helix</keyword>
<feature type="transmembrane region" description="Helical" evidence="1">
    <location>
        <begin position="21"/>
        <end position="41"/>
    </location>
</feature>
<dbReference type="EMBL" id="CAXAMN010024974">
    <property type="protein sequence ID" value="CAK9091494.1"/>
    <property type="molecule type" value="Genomic_DNA"/>
</dbReference>
<feature type="transmembrane region" description="Helical" evidence="1">
    <location>
        <begin position="202"/>
        <end position="224"/>
    </location>
</feature>
<name>A0ABP0QTZ6_9DINO</name>
<keyword evidence="1" id="KW-0472">Membrane</keyword>
<keyword evidence="1" id="KW-0812">Transmembrane</keyword>
<evidence type="ECO:0000256" key="1">
    <source>
        <dbReference type="SAM" id="Phobius"/>
    </source>
</evidence>
<evidence type="ECO:0000313" key="2">
    <source>
        <dbReference type="EMBL" id="CAK9091494.1"/>
    </source>
</evidence>
<reference evidence="2 3" key="1">
    <citation type="submission" date="2024-02" db="EMBL/GenBank/DDBJ databases">
        <authorList>
            <person name="Chen Y."/>
            <person name="Shah S."/>
            <person name="Dougan E. K."/>
            <person name="Thang M."/>
            <person name="Chan C."/>
        </authorList>
    </citation>
    <scope>NUCLEOTIDE SEQUENCE [LARGE SCALE GENOMIC DNA]</scope>
</reference>
<dbReference type="Proteomes" id="UP001642484">
    <property type="component" value="Unassembled WGS sequence"/>
</dbReference>